<protein>
    <recommendedName>
        <fullName evidence="1">Lambda phage tail tube protein N-terminal domain-containing protein</fullName>
    </recommendedName>
</protein>
<dbReference type="EMBL" id="NQWH01000010">
    <property type="protein sequence ID" value="PHP27999.1"/>
    <property type="molecule type" value="Genomic_DNA"/>
</dbReference>
<name>A0A2G1MGW9_9RHOB</name>
<dbReference type="AlphaFoldDB" id="A0A2G1MGW9"/>
<evidence type="ECO:0000313" key="3">
    <source>
        <dbReference type="Proteomes" id="UP000221860"/>
    </source>
</evidence>
<organism evidence="2 3">
    <name type="scientific">Limimaricola cinnabarinus</name>
    <dbReference type="NCBI Taxonomy" id="1125964"/>
    <lineage>
        <taxon>Bacteria</taxon>
        <taxon>Pseudomonadati</taxon>
        <taxon>Pseudomonadota</taxon>
        <taxon>Alphaproteobacteria</taxon>
        <taxon>Rhodobacterales</taxon>
        <taxon>Paracoccaceae</taxon>
        <taxon>Limimaricola</taxon>
    </lineage>
</organism>
<dbReference type="InterPro" id="IPR032494">
    <property type="entry name" value="Phage_TTP_N"/>
</dbReference>
<keyword evidence="3" id="KW-1185">Reference proteome</keyword>
<feature type="domain" description="Lambda phage tail tube protein N-terminal" evidence="1">
    <location>
        <begin position="27"/>
        <end position="138"/>
    </location>
</feature>
<comment type="caution">
    <text evidence="2">The sequence shown here is derived from an EMBL/GenBank/DDBJ whole genome shotgun (WGS) entry which is preliminary data.</text>
</comment>
<dbReference type="Proteomes" id="UP000221860">
    <property type="component" value="Unassembled WGS sequence"/>
</dbReference>
<gene>
    <name evidence="2" type="ORF">CJ301_08420</name>
</gene>
<sequence length="145" mass="15310">MPETPETKADIGFGAEFGIEGATAGTYEPVAEVTAITPPSRSREAIEATHLNSPDQYAEFIAGIMRGGEAGFTMNFVPSATDTLVTAFEAGKGKYQITFPNGVKLQFAGVFTNYEIDEITNEKMSATCTFQQSGKAKLEAAGAPA</sequence>
<evidence type="ECO:0000259" key="1">
    <source>
        <dbReference type="Pfam" id="PF16461"/>
    </source>
</evidence>
<evidence type="ECO:0000313" key="2">
    <source>
        <dbReference type="EMBL" id="PHP27999.1"/>
    </source>
</evidence>
<proteinExistence type="predicted"/>
<reference evidence="2 3" key="1">
    <citation type="submission" date="2017-08" db="EMBL/GenBank/DDBJ databases">
        <title>Draft Genome Sequence of Loktanella cinnabarina Strain XM1, Isolated from Coastal Surface Water.</title>
        <authorList>
            <person name="Ma R."/>
            <person name="Wang J."/>
            <person name="Wang Q."/>
            <person name="Ma Z."/>
            <person name="Li J."/>
            <person name="Chen L."/>
        </authorList>
    </citation>
    <scope>NUCLEOTIDE SEQUENCE [LARGE SCALE GENOMIC DNA]</scope>
    <source>
        <strain evidence="2 3">XM1</strain>
    </source>
</reference>
<dbReference type="Pfam" id="PF16461">
    <property type="entry name" value="Phage_TTP_12"/>
    <property type="match status" value="1"/>
</dbReference>
<dbReference type="Gene3D" id="4.10.410.40">
    <property type="match status" value="1"/>
</dbReference>
<dbReference type="RefSeq" id="WP_099276279.1">
    <property type="nucleotide sequence ID" value="NZ_KZ304956.1"/>
</dbReference>
<dbReference type="OrthoDB" id="4206561at2"/>
<accession>A0A2G1MGW9</accession>